<feature type="chain" id="PRO_5047370161" evidence="3">
    <location>
        <begin position="24"/>
        <end position="800"/>
    </location>
</feature>
<feature type="signal peptide" evidence="3">
    <location>
        <begin position="1"/>
        <end position="23"/>
    </location>
</feature>
<reference evidence="6" key="1">
    <citation type="submission" date="2023-07" db="EMBL/GenBank/DDBJ databases">
        <authorList>
            <person name="Yue Y."/>
        </authorList>
    </citation>
    <scope>NUCLEOTIDE SEQUENCE [LARGE SCALE GENOMIC DNA]</scope>
    <source>
        <strain evidence="6">2Y89</strain>
    </source>
</reference>
<dbReference type="EMBL" id="JAIUJS010000002">
    <property type="protein sequence ID" value="MCA0152209.1"/>
    <property type="molecule type" value="Genomic_DNA"/>
</dbReference>
<dbReference type="Gene3D" id="2.60.120.200">
    <property type="match status" value="1"/>
</dbReference>
<feature type="domain" description="LamG-like jellyroll fold" evidence="4">
    <location>
        <begin position="563"/>
        <end position="702"/>
    </location>
</feature>
<keyword evidence="6" id="KW-1185">Reference proteome</keyword>
<dbReference type="InterPro" id="IPR013320">
    <property type="entry name" value="ConA-like_dom_sf"/>
</dbReference>
<dbReference type="Gene3D" id="4.10.1080.10">
    <property type="entry name" value="TSP type-3 repeat"/>
    <property type="match status" value="1"/>
</dbReference>
<evidence type="ECO:0000259" key="4">
    <source>
        <dbReference type="SMART" id="SM00560"/>
    </source>
</evidence>
<dbReference type="SUPFAM" id="SSF103647">
    <property type="entry name" value="TSP type-3 repeat"/>
    <property type="match status" value="2"/>
</dbReference>
<dbReference type="SUPFAM" id="SSF49899">
    <property type="entry name" value="Concanavalin A-like lectins/glucanases"/>
    <property type="match status" value="1"/>
</dbReference>
<evidence type="ECO:0000313" key="6">
    <source>
        <dbReference type="Proteomes" id="UP001198402"/>
    </source>
</evidence>
<evidence type="ECO:0000313" key="5">
    <source>
        <dbReference type="EMBL" id="MCA0152209.1"/>
    </source>
</evidence>
<keyword evidence="2" id="KW-1015">Disulfide bond</keyword>
<evidence type="ECO:0000256" key="1">
    <source>
        <dbReference type="ARBA" id="ARBA00022729"/>
    </source>
</evidence>
<sequence>MKTKIVFYSLLTMLMTFSLSAQRSPVDIVVKWSSTSFNGKVEIYNPANDLIATICDDNQCYTGTLDGVTDQYGSRYDLGCVTNGNNYYIKLYDFRGSGWASGYVSVNVAGTQVIYDTGSLANTSGHQINFNVSGGDASCTSQLDTDQDGLADYLDYDDDGDGISDGVENIGEDRFECTLPELAFENGVYDPAASSGPIDTVGAVYRFGNAIQGFDVLMEITEMTGAIISDIDDDTVDNPTYLQTEITFTGIGTPGVTFEFTIVNAGTTTPSTEIFRVNGITWDCDGGGSLKESVKYINPAAYGTENPTSLETSVIGSDVQISASGLQEGPGFSTLKVLRAYYQFIGNSFSMRMQAIKTSTGNRLRQFGMSFTQCEFLDFNADALVIISGEDFDGDGKFNHLDIDSDNDGIPDNVEAQTSIGYVIPSGTNDSKSGIDLVYGKGLTPIDSDGDKVPDNLDLDTDNDGLLDIEENGMASSIVVFSDSDNDGLDLLFEGGNINDPLDVNDEINSPESSILPDTDGDLYIGGDLDYRDDLDVYFESATIDFDGSDDYLSGDALIDGLGEITVMAWVKIDNTNNLNSTILGEGDALRFFTVDGNNVKLSMRTNTGVLLGFSGVDINFEEWHHVAATFNNVTGTYSFYIDGELKNEQTNSSLIGNTLEPSGIWNGKFELGRRSMNYTNMHYFAGNIDEVRVFSKALIAEQLQQMVYQEIENNGGLVKGKVVPKPIEDTKTLQTVAWTDLLAYYPMTDIKNSTTLDYSDNNRSLTLKNINTLQDQTAPMPYETVADGDWSSESTWLYG</sequence>
<keyword evidence="1 3" id="KW-0732">Signal</keyword>
<gene>
    <name evidence="5" type="ORF">LBV24_03205</name>
</gene>
<name>A0ABS7XX39_9FLAO</name>
<evidence type="ECO:0000256" key="2">
    <source>
        <dbReference type="ARBA" id="ARBA00023157"/>
    </source>
</evidence>
<dbReference type="Proteomes" id="UP001198402">
    <property type="component" value="Unassembled WGS sequence"/>
</dbReference>
<accession>A0ABS7XX39</accession>
<feature type="non-terminal residue" evidence="5">
    <location>
        <position position="800"/>
    </location>
</feature>
<comment type="caution">
    <text evidence="5">The sequence shown here is derived from an EMBL/GenBank/DDBJ whole genome shotgun (WGS) entry which is preliminary data.</text>
</comment>
<dbReference type="InterPro" id="IPR006558">
    <property type="entry name" value="LamG-like"/>
</dbReference>
<dbReference type="InterPro" id="IPR028974">
    <property type="entry name" value="TSP_type-3_rpt"/>
</dbReference>
<organism evidence="5 6">
    <name type="scientific">Winogradskyella vincentii</name>
    <dbReference type="NCBI Taxonomy" id="2877122"/>
    <lineage>
        <taxon>Bacteria</taxon>
        <taxon>Pseudomonadati</taxon>
        <taxon>Bacteroidota</taxon>
        <taxon>Flavobacteriia</taxon>
        <taxon>Flavobacteriales</taxon>
        <taxon>Flavobacteriaceae</taxon>
        <taxon>Winogradskyella</taxon>
    </lineage>
</organism>
<proteinExistence type="predicted"/>
<dbReference type="SMART" id="SM00560">
    <property type="entry name" value="LamGL"/>
    <property type="match status" value="1"/>
</dbReference>
<dbReference type="Pfam" id="PF13385">
    <property type="entry name" value="Laminin_G_3"/>
    <property type="match status" value="1"/>
</dbReference>
<dbReference type="RefSeq" id="WP_224477154.1">
    <property type="nucleotide sequence ID" value="NZ_JAIUJS010000002.1"/>
</dbReference>
<protein>
    <submittedName>
        <fullName evidence="5">LamG domain-containing protein</fullName>
    </submittedName>
</protein>
<evidence type="ECO:0000256" key="3">
    <source>
        <dbReference type="SAM" id="SignalP"/>
    </source>
</evidence>